<evidence type="ECO:0000313" key="2">
    <source>
        <dbReference type="Proteomes" id="UP001595840"/>
    </source>
</evidence>
<evidence type="ECO:0000313" key="1">
    <source>
        <dbReference type="EMBL" id="MFC4362750.1"/>
    </source>
</evidence>
<dbReference type="GO" id="GO:0016787">
    <property type="term" value="F:hydrolase activity"/>
    <property type="evidence" value="ECO:0007669"/>
    <property type="project" value="UniProtKB-KW"/>
</dbReference>
<proteinExistence type="predicted"/>
<gene>
    <name evidence="1" type="ORF">ACFOX3_10570</name>
</gene>
<accession>A0ABV8V4A9</accession>
<dbReference type="RefSeq" id="WP_290264271.1">
    <property type="nucleotide sequence ID" value="NZ_JAUFQG010000006.1"/>
</dbReference>
<dbReference type="InterPro" id="IPR029062">
    <property type="entry name" value="Class_I_gatase-like"/>
</dbReference>
<dbReference type="EMBL" id="JBHSCX010000009">
    <property type="protein sequence ID" value="MFC4362750.1"/>
    <property type="molecule type" value="Genomic_DNA"/>
</dbReference>
<keyword evidence="1" id="KW-0378">Hydrolase</keyword>
<dbReference type="Gene3D" id="3.40.50.880">
    <property type="match status" value="1"/>
</dbReference>
<reference evidence="2" key="1">
    <citation type="journal article" date="2019" name="Int. J. Syst. Evol. Microbiol.">
        <title>The Global Catalogue of Microorganisms (GCM) 10K type strain sequencing project: providing services to taxonomists for standard genome sequencing and annotation.</title>
        <authorList>
            <consortium name="The Broad Institute Genomics Platform"/>
            <consortium name="The Broad Institute Genome Sequencing Center for Infectious Disease"/>
            <person name="Wu L."/>
            <person name="Ma J."/>
        </authorList>
    </citation>
    <scope>NUCLEOTIDE SEQUENCE [LARGE SCALE GENOMIC DNA]</scope>
    <source>
        <strain evidence="2">CECT 8570</strain>
    </source>
</reference>
<dbReference type="SUPFAM" id="SSF52317">
    <property type="entry name" value="Class I glutamine amidotransferase-like"/>
    <property type="match status" value="1"/>
</dbReference>
<dbReference type="Proteomes" id="UP001595840">
    <property type="component" value="Unassembled WGS sequence"/>
</dbReference>
<dbReference type="Pfam" id="PF07722">
    <property type="entry name" value="Peptidase_C26"/>
    <property type="match status" value="1"/>
</dbReference>
<protein>
    <submittedName>
        <fullName evidence="1">Gamma-glutamyl-gamma-aminobutyrate hydrolase family protein</fullName>
    </submittedName>
</protein>
<comment type="caution">
    <text evidence="1">The sequence shown here is derived from an EMBL/GenBank/DDBJ whole genome shotgun (WGS) entry which is preliminary data.</text>
</comment>
<name>A0ABV8V4A9_9GAMM</name>
<dbReference type="PANTHER" id="PTHR43235:SF1">
    <property type="entry name" value="GLUTAMINE AMIDOTRANSFERASE PB2B2.05-RELATED"/>
    <property type="match status" value="1"/>
</dbReference>
<dbReference type="PANTHER" id="PTHR43235">
    <property type="entry name" value="GLUTAMINE AMIDOTRANSFERASE PB2B2.05-RELATED"/>
    <property type="match status" value="1"/>
</dbReference>
<dbReference type="InterPro" id="IPR011697">
    <property type="entry name" value="Peptidase_C26"/>
</dbReference>
<keyword evidence="2" id="KW-1185">Reference proteome</keyword>
<sequence>MGRPVIAITAETLDKHKDQDTTRYYQVMAKYVAPVVEIMGALPLILPPLADKLDVETLLNRVDGVLLTGGVSNIEPSHYQGGASYEGCPHDPNRDATVLPLIKQIVAKGMPLFGICRGFQEMNVAYGGSLYQQLYKEGQFELHSTQVDFDSPVDSLYADVHDLNLNPDGVLAKLCDGLVQRVNSIHGQGIKTLGTDIQVEGTSPDGIVEAFSIKDAPGFTLGVQWHPEWKPRNNPMYLAMWQAFARAAQDYANSKA</sequence>
<dbReference type="PROSITE" id="PS51273">
    <property type="entry name" value="GATASE_TYPE_1"/>
    <property type="match status" value="1"/>
</dbReference>
<dbReference type="InterPro" id="IPR044668">
    <property type="entry name" value="PuuD-like"/>
</dbReference>
<dbReference type="CDD" id="cd01745">
    <property type="entry name" value="GATase1_2"/>
    <property type="match status" value="1"/>
</dbReference>
<organism evidence="1 2">
    <name type="scientific">Simiduia curdlanivorans</name>
    <dbReference type="NCBI Taxonomy" id="1492769"/>
    <lineage>
        <taxon>Bacteria</taxon>
        <taxon>Pseudomonadati</taxon>
        <taxon>Pseudomonadota</taxon>
        <taxon>Gammaproteobacteria</taxon>
        <taxon>Cellvibrionales</taxon>
        <taxon>Cellvibrionaceae</taxon>
        <taxon>Simiduia</taxon>
    </lineage>
</organism>